<dbReference type="GO" id="GO:0007095">
    <property type="term" value="P:mitotic G2 DNA damage checkpoint signaling"/>
    <property type="evidence" value="ECO:0007669"/>
    <property type="project" value="TreeGrafter"/>
</dbReference>
<feature type="domain" description="BRCT" evidence="3">
    <location>
        <begin position="115"/>
        <end position="204"/>
    </location>
</feature>
<dbReference type="Pfam" id="PF12738">
    <property type="entry name" value="PTCB-BRCT"/>
    <property type="match status" value="3"/>
</dbReference>
<dbReference type="CDD" id="cd18433">
    <property type="entry name" value="BRCT_Rad4_rpt3"/>
    <property type="match status" value="1"/>
</dbReference>
<feature type="region of interest" description="Disordered" evidence="2">
    <location>
        <begin position="272"/>
        <end position="315"/>
    </location>
</feature>
<dbReference type="CDD" id="cd17731">
    <property type="entry name" value="BRCT_TopBP1_rpt2_like"/>
    <property type="match status" value="1"/>
</dbReference>
<organism evidence="4 5">
    <name type="scientific">Cadophora malorum</name>
    <dbReference type="NCBI Taxonomy" id="108018"/>
    <lineage>
        <taxon>Eukaryota</taxon>
        <taxon>Fungi</taxon>
        <taxon>Dikarya</taxon>
        <taxon>Ascomycota</taxon>
        <taxon>Pezizomycotina</taxon>
        <taxon>Leotiomycetes</taxon>
        <taxon>Helotiales</taxon>
        <taxon>Ploettnerulaceae</taxon>
        <taxon>Cadophora</taxon>
    </lineage>
</organism>
<dbReference type="InterPro" id="IPR001357">
    <property type="entry name" value="BRCT_dom"/>
</dbReference>
<gene>
    <name evidence="4" type="ORF">IFR04_009078</name>
</gene>
<dbReference type="PROSITE" id="PS50172">
    <property type="entry name" value="BRCT"/>
    <property type="match status" value="4"/>
</dbReference>
<feature type="compositionally biased region" description="Basic residues" evidence="2">
    <location>
        <begin position="857"/>
        <end position="867"/>
    </location>
</feature>
<feature type="compositionally biased region" description="Polar residues" evidence="2">
    <location>
        <begin position="709"/>
        <end position="722"/>
    </location>
</feature>
<dbReference type="EMBL" id="JAFJYH010000145">
    <property type="protein sequence ID" value="KAG4417790.1"/>
    <property type="molecule type" value="Genomic_DNA"/>
</dbReference>
<dbReference type="GO" id="GO:0033314">
    <property type="term" value="P:mitotic DNA replication checkpoint signaling"/>
    <property type="evidence" value="ECO:0007669"/>
    <property type="project" value="TreeGrafter"/>
</dbReference>
<dbReference type="SUPFAM" id="SSF52113">
    <property type="entry name" value="BRCT domain"/>
    <property type="match status" value="4"/>
</dbReference>
<dbReference type="InterPro" id="IPR036420">
    <property type="entry name" value="BRCT_dom_sf"/>
</dbReference>
<evidence type="ECO:0000313" key="5">
    <source>
        <dbReference type="Proteomes" id="UP000664132"/>
    </source>
</evidence>
<name>A0A8H7W5E6_9HELO</name>
<feature type="compositionally biased region" description="Basic and acidic residues" evidence="2">
    <location>
        <begin position="210"/>
        <end position="220"/>
    </location>
</feature>
<reference evidence="4" key="1">
    <citation type="submission" date="2021-02" db="EMBL/GenBank/DDBJ databases">
        <title>Genome sequence Cadophora malorum strain M34.</title>
        <authorList>
            <person name="Stefanovic E."/>
            <person name="Vu D."/>
            <person name="Scully C."/>
            <person name="Dijksterhuis J."/>
            <person name="Roader J."/>
            <person name="Houbraken J."/>
        </authorList>
    </citation>
    <scope>NUCLEOTIDE SEQUENCE</scope>
    <source>
        <strain evidence="4">M34</strain>
    </source>
</reference>
<keyword evidence="1" id="KW-0677">Repeat</keyword>
<dbReference type="Proteomes" id="UP000664132">
    <property type="component" value="Unassembled WGS sequence"/>
</dbReference>
<dbReference type="AlphaFoldDB" id="A0A8H7W5E6"/>
<feature type="region of interest" description="Disordered" evidence="2">
    <location>
        <begin position="202"/>
        <end position="254"/>
    </location>
</feature>
<evidence type="ECO:0000256" key="2">
    <source>
        <dbReference type="SAM" id="MobiDB-lite"/>
    </source>
</evidence>
<feature type="compositionally biased region" description="Polar residues" evidence="2">
    <location>
        <begin position="303"/>
        <end position="313"/>
    </location>
</feature>
<accession>A0A8H7W5E6</accession>
<evidence type="ECO:0000259" key="3">
    <source>
        <dbReference type="PROSITE" id="PS50172"/>
    </source>
</evidence>
<dbReference type="OrthoDB" id="251770at2759"/>
<feature type="compositionally biased region" description="Polar residues" evidence="2">
    <location>
        <begin position="688"/>
        <end position="700"/>
    </location>
</feature>
<comment type="caution">
    <text evidence="4">The sequence shown here is derived from an EMBL/GenBank/DDBJ whole genome shotgun (WGS) entry which is preliminary data.</text>
</comment>
<feature type="domain" description="BRCT" evidence="3">
    <location>
        <begin position="430"/>
        <end position="516"/>
    </location>
</feature>
<dbReference type="PANTHER" id="PTHR13561">
    <property type="entry name" value="DNA REPLICATION REGULATOR DPB11-RELATED"/>
    <property type="match status" value="1"/>
</dbReference>
<sequence>MADYDGIVSRQTVPLNGSADVPAPLSGYVICCTSVPDEKRTQLAEYARQMGAIHTYDLTLDVTHLIVGEYDTPKFRYVAQKRLDVLPMMITWIEAVRELWINDQEIDMPLLEQQHRLPTFHSLRFSMTGCDDPTERLEIAAQVKANGATYEGDLTKSITHLISFRTEGAKYKAAKSWKLKIVSIEWVRDSLERGMILDEKLYDPALPPNERGKDAWDKTAPKRTSLGKRSRDESTTSLDGGKRKLRRTASTKLSTQNEQIWGDIVGGGAGAGVTQVNRSGQWGTNDEETSKPKPQPTVVEVQKPNQSMQSTIENPRPVEGIFSGCRFYTHGFPPERTQILHRHLFSNGGEVVETIEALVQESGKYQPNRLFRMLPHDLPVSDFPPLPESQLPVETITFWWLERCLHHKKFSDPNDHVIGRPFPSFPVEGFSGMTISSSAFAGIDLLHFQRAVELLGATYSEDFTPKSSVLVVKSLAGLRRDKFDHAQEWKTPIIEANWIWESISAGTKLPTSKYRCRSQKRADSLPNTGVAKPAPRHNRTTSEMSSTEPRTSSHSSRSSMQPPPPNSGLDNTAFSTEDRPSKASMKPPPNMRFDSTAFSIEDPSDEPAEVPVKTSRRSKLDKTAISTDEPTKVPAPVEPEEEPSPSVIALKEEYHTQGFPTIPDISTADSEDISQDLAYKSKPLTEIDGNSPTRTVSTAPAPSDHPAPRNNQEESQGLTTAISALLAKAKTAPLHSAPEPRKRSRRIIGRVPSNMSTGSNRSRDTSVDSTATHGHPVEYPPYSDSTPNDRIQMLLNGDKPTEDVDSQPPATQLQYEDTESNEAREVLMAKMRGEKLERRGMKEKAVTLADYADQPRNTRRTGRGALR</sequence>
<feature type="compositionally biased region" description="Polar residues" evidence="2">
    <location>
        <begin position="274"/>
        <end position="284"/>
    </location>
</feature>
<feature type="domain" description="BRCT" evidence="3">
    <location>
        <begin position="20"/>
        <end position="103"/>
    </location>
</feature>
<evidence type="ECO:0000256" key="1">
    <source>
        <dbReference type="ARBA" id="ARBA00022737"/>
    </source>
</evidence>
<protein>
    <recommendedName>
        <fullName evidence="3">BRCT domain-containing protein</fullName>
    </recommendedName>
</protein>
<dbReference type="InterPro" id="IPR059215">
    <property type="entry name" value="BRCT2_TopBP1-like"/>
</dbReference>
<proteinExistence type="predicted"/>
<feature type="compositionally biased region" description="Low complexity" evidence="2">
    <location>
        <begin position="544"/>
        <end position="560"/>
    </location>
</feature>
<feature type="region of interest" description="Disordered" evidence="2">
    <location>
        <begin position="511"/>
        <end position="821"/>
    </location>
</feature>
<dbReference type="SMART" id="SM00292">
    <property type="entry name" value="BRCT"/>
    <property type="match status" value="4"/>
</dbReference>
<feature type="domain" description="BRCT" evidence="3">
    <location>
        <begin position="317"/>
        <end position="418"/>
    </location>
</feature>
<keyword evidence="5" id="KW-1185">Reference proteome</keyword>
<dbReference type="Gene3D" id="3.40.50.10190">
    <property type="entry name" value="BRCT domain"/>
    <property type="match status" value="4"/>
</dbReference>
<feature type="region of interest" description="Disordered" evidence="2">
    <location>
        <begin position="847"/>
        <end position="867"/>
    </location>
</feature>
<evidence type="ECO:0000313" key="4">
    <source>
        <dbReference type="EMBL" id="KAG4417790.1"/>
    </source>
</evidence>
<dbReference type="GO" id="GO:0006270">
    <property type="term" value="P:DNA replication initiation"/>
    <property type="evidence" value="ECO:0007669"/>
    <property type="project" value="TreeGrafter"/>
</dbReference>
<dbReference type="PANTHER" id="PTHR13561:SF20">
    <property type="entry name" value="DNA TOPOISOMERASE 2-BINDING PROTEIN 1"/>
    <property type="match status" value="1"/>
</dbReference>